<sequence length="194" mass="21033">MLITLKNVFSQRPASPSYDPLPVERSVSHPPSTRPRRSRTIRAAFQSSLESLRSTPAPPYSRSEPRAVPSAQSVIDMLYPAHNAYDGPDLRHHGEFAAAARTPSPRTPSPLSAADGDRPPVVVTSRGAVRAPILLSDVPVPVVPRFEDAPPPPYTPRLADPAPDMDAPVPHFAHAPYDPRSEYAAPPARRGFFA</sequence>
<dbReference type="EMBL" id="MU277202">
    <property type="protein sequence ID" value="KAI0063577.1"/>
    <property type="molecule type" value="Genomic_DNA"/>
</dbReference>
<evidence type="ECO:0000313" key="1">
    <source>
        <dbReference type="EMBL" id="KAI0063577.1"/>
    </source>
</evidence>
<proteinExistence type="predicted"/>
<dbReference type="Proteomes" id="UP000814140">
    <property type="component" value="Unassembled WGS sequence"/>
</dbReference>
<gene>
    <name evidence="1" type="ORF">BV25DRAFT_1990572</name>
</gene>
<comment type="caution">
    <text evidence="1">The sequence shown here is derived from an EMBL/GenBank/DDBJ whole genome shotgun (WGS) entry which is preliminary data.</text>
</comment>
<reference evidence="1" key="1">
    <citation type="submission" date="2021-03" db="EMBL/GenBank/DDBJ databases">
        <authorList>
            <consortium name="DOE Joint Genome Institute"/>
            <person name="Ahrendt S."/>
            <person name="Looney B.P."/>
            <person name="Miyauchi S."/>
            <person name="Morin E."/>
            <person name="Drula E."/>
            <person name="Courty P.E."/>
            <person name="Chicoki N."/>
            <person name="Fauchery L."/>
            <person name="Kohler A."/>
            <person name="Kuo A."/>
            <person name="Labutti K."/>
            <person name="Pangilinan J."/>
            <person name="Lipzen A."/>
            <person name="Riley R."/>
            <person name="Andreopoulos W."/>
            <person name="He G."/>
            <person name="Johnson J."/>
            <person name="Barry K.W."/>
            <person name="Grigoriev I.V."/>
            <person name="Nagy L."/>
            <person name="Hibbett D."/>
            <person name="Henrissat B."/>
            <person name="Matheny P.B."/>
            <person name="Labbe J."/>
            <person name="Martin F."/>
        </authorList>
    </citation>
    <scope>NUCLEOTIDE SEQUENCE</scope>
    <source>
        <strain evidence="1">HHB10654</strain>
    </source>
</reference>
<evidence type="ECO:0000313" key="2">
    <source>
        <dbReference type="Proteomes" id="UP000814140"/>
    </source>
</evidence>
<protein>
    <submittedName>
        <fullName evidence="1">Uncharacterized protein</fullName>
    </submittedName>
</protein>
<keyword evidence="2" id="KW-1185">Reference proteome</keyword>
<name>A0ACB8T520_9AGAM</name>
<organism evidence="1 2">
    <name type="scientific">Artomyces pyxidatus</name>
    <dbReference type="NCBI Taxonomy" id="48021"/>
    <lineage>
        <taxon>Eukaryota</taxon>
        <taxon>Fungi</taxon>
        <taxon>Dikarya</taxon>
        <taxon>Basidiomycota</taxon>
        <taxon>Agaricomycotina</taxon>
        <taxon>Agaricomycetes</taxon>
        <taxon>Russulales</taxon>
        <taxon>Auriscalpiaceae</taxon>
        <taxon>Artomyces</taxon>
    </lineage>
</organism>
<reference evidence="1" key="2">
    <citation type="journal article" date="2022" name="New Phytol.">
        <title>Evolutionary transition to the ectomycorrhizal habit in the genomes of a hyperdiverse lineage of mushroom-forming fungi.</title>
        <authorList>
            <person name="Looney B."/>
            <person name="Miyauchi S."/>
            <person name="Morin E."/>
            <person name="Drula E."/>
            <person name="Courty P.E."/>
            <person name="Kohler A."/>
            <person name="Kuo A."/>
            <person name="LaButti K."/>
            <person name="Pangilinan J."/>
            <person name="Lipzen A."/>
            <person name="Riley R."/>
            <person name="Andreopoulos W."/>
            <person name="He G."/>
            <person name="Johnson J."/>
            <person name="Nolan M."/>
            <person name="Tritt A."/>
            <person name="Barry K.W."/>
            <person name="Grigoriev I.V."/>
            <person name="Nagy L.G."/>
            <person name="Hibbett D."/>
            <person name="Henrissat B."/>
            <person name="Matheny P.B."/>
            <person name="Labbe J."/>
            <person name="Martin F.M."/>
        </authorList>
    </citation>
    <scope>NUCLEOTIDE SEQUENCE</scope>
    <source>
        <strain evidence="1">HHB10654</strain>
    </source>
</reference>
<accession>A0ACB8T520</accession>